<proteinExistence type="inferred from homology"/>
<dbReference type="VEuPathDB" id="FungiDB:MGL_2915"/>
<evidence type="ECO:0000256" key="7">
    <source>
        <dbReference type="ARBA" id="ARBA00022927"/>
    </source>
</evidence>
<evidence type="ECO:0000256" key="3">
    <source>
        <dbReference type="ARBA" id="ARBA00020796"/>
    </source>
</evidence>
<keyword evidence="8" id="KW-1133">Transmembrane helix</keyword>
<name>A8Q6B9_MALGO</name>
<feature type="compositionally biased region" description="Basic and acidic residues" evidence="12">
    <location>
        <begin position="505"/>
        <end position="521"/>
    </location>
</feature>
<keyword evidence="9" id="KW-0811">Translocation</keyword>
<dbReference type="GO" id="GO:0015031">
    <property type="term" value="P:protein transport"/>
    <property type="evidence" value="ECO:0007669"/>
    <property type="project" value="UniProtKB-KW"/>
</dbReference>
<dbReference type="Proteomes" id="UP000008837">
    <property type="component" value="Unassembled WGS sequence"/>
</dbReference>
<evidence type="ECO:0000256" key="9">
    <source>
        <dbReference type="ARBA" id="ARBA00023010"/>
    </source>
</evidence>
<dbReference type="GO" id="GO:0005743">
    <property type="term" value="C:mitochondrial inner membrane"/>
    <property type="evidence" value="ECO:0007669"/>
    <property type="project" value="UniProtKB-SubCell"/>
</dbReference>
<keyword evidence="7" id="KW-0653">Protein transport</keyword>
<dbReference type="STRING" id="425265.A8Q6B9"/>
<evidence type="ECO:0000256" key="11">
    <source>
        <dbReference type="ARBA" id="ARBA00023136"/>
    </source>
</evidence>
<keyword evidence="5" id="KW-0812">Transmembrane</keyword>
<accession>A8Q6B9</accession>
<feature type="region of interest" description="Disordered" evidence="12">
    <location>
        <begin position="444"/>
        <end position="465"/>
    </location>
</feature>
<organism evidence="13 14">
    <name type="scientific">Malassezia globosa (strain ATCC MYA-4612 / CBS 7966)</name>
    <name type="common">Dandruff-associated fungus</name>
    <dbReference type="NCBI Taxonomy" id="425265"/>
    <lineage>
        <taxon>Eukaryota</taxon>
        <taxon>Fungi</taxon>
        <taxon>Dikarya</taxon>
        <taxon>Basidiomycota</taxon>
        <taxon>Ustilaginomycotina</taxon>
        <taxon>Malasseziomycetes</taxon>
        <taxon>Malasseziales</taxon>
        <taxon>Malasseziaceae</taxon>
        <taxon>Malassezia</taxon>
    </lineage>
</organism>
<comment type="similarity">
    <text evidence="2">Belongs to the TIM54 family.</text>
</comment>
<keyword evidence="4" id="KW-0813">Transport</keyword>
<dbReference type="InterPro" id="IPR021056">
    <property type="entry name" value="Mt_import_IM_translocase_Tim54"/>
</dbReference>
<feature type="region of interest" description="Disordered" evidence="12">
    <location>
        <begin position="293"/>
        <end position="318"/>
    </location>
</feature>
<gene>
    <name evidence="13" type="ORF">MGL_2915</name>
</gene>
<dbReference type="OMA" id="RNWMIFF"/>
<comment type="caution">
    <text evidence="13">The sequence shown here is derived from an EMBL/GenBank/DDBJ whole genome shotgun (WGS) entry which is preliminary data.</text>
</comment>
<evidence type="ECO:0000256" key="1">
    <source>
        <dbReference type="ARBA" id="ARBA00004434"/>
    </source>
</evidence>
<dbReference type="OrthoDB" id="5598305at2759"/>
<dbReference type="Pfam" id="PF11711">
    <property type="entry name" value="Tim54"/>
    <property type="match status" value="1"/>
</dbReference>
<evidence type="ECO:0000256" key="2">
    <source>
        <dbReference type="ARBA" id="ARBA00006355"/>
    </source>
</evidence>
<dbReference type="EMBL" id="AAYY01000010">
    <property type="protein sequence ID" value="EDP42715.1"/>
    <property type="molecule type" value="Genomic_DNA"/>
</dbReference>
<keyword evidence="10" id="KW-0496">Mitochondrion</keyword>
<dbReference type="InParanoid" id="A8Q6B9"/>
<evidence type="ECO:0000256" key="4">
    <source>
        <dbReference type="ARBA" id="ARBA00022448"/>
    </source>
</evidence>
<dbReference type="FunCoup" id="A8Q6B9">
    <property type="interactions" value="48"/>
</dbReference>
<dbReference type="KEGG" id="mgl:MGL_2915"/>
<dbReference type="RefSeq" id="XP_001729929.1">
    <property type="nucleotide sequence ID" value="XM_001729877.1"/>
</dbReference>
<dbReference type="GeneID" id="5854236"/>
<evidence type="ECO:0000313" key="13">
    <source>
        <dbReference type="EMBL" id="EDP42715.1"/>
    </source>
</evidence>
<evidence type="ECO:0000256" key="10">
    <source>
        <dbReference type="ARBA" id="ARBA00023128"/>
    </source>
</evidence>
<keyword evidence="6" id="KW-0999">Mitochondrion inner membrane</keyword>
<reference evidence="13 14" key="1">
    <citation type="journal article" date="2007" name="Proc. Natl. Acad. Sci. U.S.A.">
        <title>Dandruff-associated Malassezia genomes reveal convergent and divergent virulence traits shared with plant and human fungal pathogens.</title>
        <authorList>
            <person name="Xu J."/>
            <person name="Saunders C.W."/>
            <person name="Hu P."/>
            <person name="Grant R.A."/>
            <person name="Boekhout T."/>
            <person name="Kuramae E.E."/>
            <person name="Kronstad J.W."/>
            <person name="Deangelis Y.M."/>
            <person name="Reeder N.L."/>
            <person name="Johnstone K.R."/>
            <person name="Leland M."/>
            <person name="Fieno A.M."/>
            <person name="Begley W.M."/>
            <person name="Sun Y."/>
            <person name="Lacey M.P."/>
            <person name="Chaudhary T."/>
            <person name="Keough T."/>
            <person name="Chu L."/>
            <person name="Sears R."/>
            <person name="Yuan B."/>
            <person name="Dawson T.L.Jr."/>
        </authorList>
    </citation>
    <scope>NUCLEOTIDE SEQUENCE [LARGE SCALE GENOMIC DNA]</scope>
    <source>
        <strain evidence="14">ATCC MYA-4612 / CBS 7966</strain>
    </source>
</reference>
<feature type="region of interest" description="Disordered" evidence="12">
    <location>
        <begin position="504"/>
        <end position="529"/>
    </location>
</feature>
<evidence type="ECO:0000313" key="14">
    <source>
        <dbReference type="Proteomes" id="UP000008837"/>
    </source>
</evidence>
<protein>
    <recommendedName>
        <fullName evidence="3">Mitochondrial import inner membrane translocase subunit TIM54</fullName>
    </recommendedName>
</protein>
<evidence type="ECO:0000256" key="8">
    <source>
        <dbReference type="ARBA" id="ARBA00022989"/>
    </source>
</evidence>
<feature type="region of interest" description="Disordered" evidence="12">
    <location>
        <begin position="236"/>
        <end position="268"/>
    </location>
</feature>
<sequence>MSTDSKAPVPKKRTVPAALRPLKYVGIPESVLAWKPRLPSRKWCMFWASLAGLGVVYYDDRRQCKKIMEEYKERVRGLSEQSMHPLEHPRKVLVYTAKYPGDDNYDVGVRFFKRYVKPILVAGAVDYEITSGTSYGNLARELRNRIHQRRRNLAGVEPWTTNTVAGTSLPTTLSPAQYLQRELEGAVVLIGRPALKEWAWALKEGWGTTIPVKPMDFSEKLATELSEDSAFEEITEAATTESDVSTSTQSHERDSEAALPAVPTVPGRGFSVPTQAGLQSMQRRPPFSPFAIPPSAAQSQSVVTEATSELGSKPEPELPPMSPIPAQPPICFVDFTNLVGFSNIPRRIARFFYRREEVRRGAEAGLSIVLGTKNDAREFQAGDRGTIPRDPPQGHDLDWGLEEEAYYPSTFFKTISNIEKWRKSYYEELRKELKASREIARGIREPTKAEKRNMPKSEIELRGQRFDKEEQWRNSEHGFKILDPAAGVEWDESWRGSLRVLVPRSPDEHVPRRTQEAKDSSGEEASVSS</sequence>
<evidence type="ECO:0000256" key="6">
    <source>
        <dbReference type="ARBA" id="ARBA00022792"/>
    </source>
</evidence>
<evidence type="ECO:0000256" key="5">
    <source>
        <dbReference type="ARBA" id="ARBA00022692"/>
    </source>
</evidence>
<evidence type="ECO:0000256" key="12">
    <source>
        <dbReference type="SAM" id="MobiDB-lite"/>
    </source>
</evidence>
<keyword evidence="14" id="KW-1185">Reference proteome</keyword>
<comment type="subcellular location">
    <subcellularLocation>
        <location evidence="1">Mitochondrion inner membrane</location>
        <topology evidence="1">Single-pass membrane protein</topology>
    </subcellularLocation>
</comment>
<keyword evidence="11" id="KW-0472">Membrane</keyword>
<dbReference type="AlphaFoldDB" id="A8Q6B9"/>